<evidence type="ECO:0000313" key="2">
    <source>
        <dbReference type="EMBL" id="AWI34997.1"/>
    </source>
</evidence>
<dbReference type="Proteomes" id="UP000244890">
    <property type="component" value="Chromosome"/>
</dbReference>
<evidence type="ECO:0000256" key="1">
    <source>
        <dbReference type="SAM" id="SignalP"/>
    </source>
</evidence>
<dbReference type="PANTHER" id="PTHR36573">
    <property type="entry name" value="INTERMEMBRANE PHOSPHOLIPID TRANSPORT SYSTEM BINDING PROTEIN MLAC"/>
    <property type="match status" value="1"/>
</dbReference>
<dbReference type="RefSeq" id="WP_108911756.1">
    <property type="nucleotide sequence ID" value="NZ_CP021886.1"/>
</dbReference>
<name>A0A2U8FGT4_9HELI</name>
<protein>
    <submittedName>
        <fullName evidence="2">Toluene tolerance protein</fullName>
    </submittedName>
</protein>
<reference evidence="2 3" key="1">
    <citation type="submission" date="2017-06" db="EMBL/GenBank/DDBJ databases">
        <title>Complete genome of Helicobacter apodemus.</title>
        <authorList>
            <person name="Cho S."/>
        </authorList>
    </citation>
    <scope>NUCLEOTIDE SEQUENCE [LARGE SCALE GENOMIC DNA]</scope>
    <source>
        <strain evidence="3">SNUVETPUB-15-01</strain>
    </source>
</reference>
<dbReference type="InterPro" id="IPR042245">
    <property type="entry name" value="Tgt2/MlaC_sf"/>
</dbReference>
<feature type="signal peptide" evidence="1">
    <location>
        <begin position="1"/>
        <end position="21"/>
    </location>
</feature>
<dbReference type="EMBL" id="CP021886">
    <property type="protein sequence ID" value="AWI34997.1"/>
    <property type="molecule type" value="Genomic_DNA"/>
</dbReference>
<feature type="chain" id="PRO_5016166347" evidence="1">
    <location>
        <begin position="22"/>
        <end position="193"/>
    </location>
</feature>
<sequence>MKILISLCLFFNLTFALPFNAIHSTMEQNIHKSLQILQTSQESTEAIAQKIFAIFDDIFDWELMAKLSLSQSYNTLSLDEQKLFNQVFENNVKKNFTDKLRLYKNQTFEVLEGTLVQPNRYHLKTSIIIDGKVNYIIFKFYPKEQENWKIYDADVLGISIIQTYRSQFADILKRYDFATLMQKLQSEITLDIK</sequence>
<dbReference type="KEGG" id="had:CDV25_09670"/>
<dbReference type="Pfam" id="PF05494">
    <property type="entry name" value="MlaC"/>
    <property type="match status" value="1"/>
</dbReference>
<accession>A0A2U8FGT4</accession>
<dbReference type="Gene3D" id="3.10.450.710">
    <property type="entry name" value="Tgt2/MlaC"/>
    <property type="match status" value="1"/>
</dbReference>
<dbReference type="AlphaFoldDB" id="A0A2U8FGT4"/>
<keyword evidence="1" id="KW-0732">Signal</keyword>
<dbReference type="OrthoDB" id="9798905at2"/>
<proteinExistence type="predicted"/>
<dbReference type="InterPro" id="IPR008869">
    <property type="entry name" value="MlaC/ttg2D"/>
</dbReference>
<evidence type="ECO:0000313" key="3">
    <source>
        <dbReference type="Proteomes" id="UP000244890"/>
    </source>
</evidence>
<dbReference type="PANTHER" id="PTHR36573:SF1">
    <property type="entry name" value="INTERMEMBRANE PHOSPHOLIPID TRANSPORT SYSTEM BINDING PROTEIN MLAC"/>
    <property type="match status" value="1"/>
</dbReference>
<gene>
    <name evidence="2" type="ORF">CDV25_09670</name>
</gene>
<organism evidence="2 3">
    <name type="scientific">Helicobacter apodemus</name>
    <dbReference type="NCBI Taxonomy" id="135569"/>
    <lineage>
        <taxon>Bacteria</taxon>
        <taxon>Pseudomonadati</taxon>
        <taxon>Campylobacterota</taxon>
        <taxon>Epsilonproteobacteria</taxon>
        <taxon>Campylobacterales</taxon>
        <taxon>Helicobacteraceae</taxon>
        <taxon>Helicobacter</taxon>
    </lineage>
</organism>